<dbReference type="InterPro" id="IPR037460">
    <property type="entry name" value="SEST-like"/>
</dbReference>
<dbReference type="Proteomes" id="UP001592530">
    <property type="component" value="Unassembled WGS sequence"/>
</dbReference>
<name>A0ABV6X1E7_9ACTN</name>
<organism evidence="3 4">
    <name type="scientific">Streptacidiphilus alkalitolerans</name>
    <dbReference type="NCBI Taxonomy" id="3342712"/>
    <lineage>
        <taxon>Bacteria</taxon>
        <taxon>Bacillati</taxon>
        <taxon>Actinomycetota</taxon>
        <taxon>Actinomycetes</taxon>
        <taxon>Kitasatosporales</taxon>
        <taxon>Streptomycetaceae</taxon>
        <taxon>Streptacidiphilus</taxon>
    </lineage>
</organism>
<comment type="caution">
    <text evidence="3">The sequence shown here is derived from an EMBL/GenBank/DDBJ whole genome shotgun (WGS) entry which is preliminary data.</text>
</comment>
<feature type="domain" description="SGNH hydrolase-type esterase" evidence="2">
    <location>
        <begin position="215"/>
        <end position="442"/>
    </location>
</feature>
<keyword evidence="1" id="KW-1133">Transmembrane helix</keyword>
<dbReference type="PANTHER" id="PTHR37981">
    <property type="entry name" value="LIPASE 2"/>
    <property type="match status" value="1"/>
</dbReference>
<protein>
    <submittedName>
        <fullName evidence="3">GDSL-type esterase/lipase family protein</fullName>
    </submittedName>
</protein>
<dbReference type="EMBL" id="JBHEZY010000005">
    <property type="protein sequence ID" value="MFC1432061.1"/>
    <property type="molecule type" value="Genomic_DNA"/>
</dbReference>
<feature type="transmembrane region" description="Helical" evidence="1">
    <location>
        <begin position="152"/>
        <end position="176"/>
    </location>
</feature>
<accession>A0ABV6X1E7</accession>
<proteinExistence type="predicted"/>
<evidence type="ECO:0000259" key="2">
    <source>
        <dbReference type="Pfam" id="PF13472"/>
    </source>
</evidence>
<evidence type="ECO:0000313" key="3">
    <source>
        <dbReference type="EMBL" id="MFC1432061.1"/>
    </source>
</evidence>
<dbReference type="InterPro" id="IPR036514">
    <property type="entry name" value="SGNH_hydro_sf"/>
</dbReference>
<dbReference type="RefSeq" id="WP_380553442.1">
    <property type="nucleotide sequence ID" value="NZ_JBHEZY010000005.1"/>
</dbReference>
<feature type="transmembrane region" description="Helical" evidence="1">
    <location>
        <begin position="123"/>
        <end position="145"/>
    </location>
</feature>
<dbReference type="SUPFAM" id="SSF52266">
    <property type="entry name" value="SGNH hydrolase"/>
    <property type="match status" value="1"/>
</dbReference>
<dbReference type="Pfam" id="PF13472">
    <property type="entry name" value="Lipase_GDSL_2"/>
    <property type="match status" value="1"/>
</dbReference>
<dbReference type="Gene3D" id="3.40.50.1110">
    <property type="entry name" value="SGNH hydrolase"/>
    <property type="match status" value="1"/>
</dbReference>
<dbReference type="PANTHER" id="PTHR37981:SF1">
    <property type="entry name" value="SGNH HYDROLASE-TYPE ESTERASE DOMAIN-CONTAINING PROTEIN"/>
    <property type="match status" value="1"/>
</dbReference>
<evidence type="ECO:0000313" key="4">
    <source>
        <dbReference type="Proteomes" id="UP001592530"/>
    </source>
</evidence>
<evidence type="ECO:0000256" key="1">
    <source>
        <dbReference type="SAM" id="Phobius"/>
    </source>
</evidence>
<gene>
    <name evidence="3" type="ORF">ACEZDB_15550</name>
</gene>
<sequence>MPMRRWQRRVLSVISVLVVLLVVAALSVWLSVRVTPLQSVSAVGQSVQVGAASPSLSLSGPGELDLFGEVVPTQPRFDGPIRPRLRLTHISLNAQASTITKPGEQRAAEAGLSRALTAGWTRYLLWETLIAVGFAALVAVAIAGIRRSSRRLMLGTLAAAVAAVCALNAVGVYLLASSTPKALRQVRSIADLVGQSPTAPPARNGPVLKGVQAVVLGDSTAAAIGNPLVEHPDALDKACGRSRDSYAVYLGAVNGWNTLNLACSSATIRDGLLGPQQLGTAEAPSQLSVAAQAAKASVVIVSIGANDIHWSALTALCAAADACDDRASTAYFQQQIAGFATDYYQLLGDLAALPQHPRVLVNEYYNPFGENVDCLKSQGITTAKAKILQSRLDTLNTVLRQGAGTFDFTDVPQHFEGHQLCSDQSFVQGLDANAPLHPTAAGELAIALADQQALSKPPPTPPTPSATP</sequence>
<keyword evidence="1" id="KW-0812">Transmembrane</keyword>
<dbReference type="InterPro" id="IPR013830">
    <property type="entry name" value="SGNH_hydro"/>
</dbReference>
<reference evidence="3 4" key="1">
    <citation type="submission" date="2024-09" db="EMBL/GenBank/DDBJ databases">
        <authorList>
            <person name="Lee S.D."/>
        </authorList>
    </citation>
    <scope>NUCLEOTIDE SEQUENCE [LARGE SCALE GENOMIC DNA]</scope>
    <source>
        <strain evidence="3 4">N1-3</strain>
    </source>
</reference>
<keyword evidence="1" id="KW-0472">Membrane</keyword>